<evidence type="ECO:0000259" key="4">
    <source>
        <dbReference type="PROSITE" id="PS01124"/>
    </source>
</evidence>
<dbReference type="AlphaFoldDB" id="Q488C6"/>
<evidence type="ECO:0000256" key="2">
    <source>
        <dbReference type="ARBA" id="ARBA00023125"/>
    </source>
</evidence>
<dbReference type="SUPFAM" id="SSF46689">
    <property type="entry name" value="Homeodomain-like"/>
    <property type="match status" value="1"/>
</dbReference>
<dbReference type="HOGENOM" id="CLU_047930_2_2_6"/>
<sequence length="330" mass="37255">MEIHQQIPSTTIDNNVRGISTSDVDELSQFQLNKNRRYTQLQAGQLNGAYLEANLGDVQIFRESLNAGALIEAAPASSFLPFAAITSNADNFKYCGKQREKNTVLQATGGFWDASFQHSLNFVVAAFDRKAFSRSIELLTGEEVPQAWFVSQACLTEPHALKTYACGLDNILTIIKSRPEILKKDNVQRMLSDSILRLILKVLSKTTPINVQQVSPSNRAQGVRMVIDYLHHYADQVPTIPELCNIAKLSERNLQYGFNEYLGITPIRYLRLVRLNGVKRDLLLSHPKKDRIVDIALNWGFIELGRFAGEYRQLFQELPSVTLNKLNQTK</sequence>
<organism evidence="5 6">
    <name type="scientific">Colwellia psychrerythraea (strain 34H / ATCC BAA-681)</name>
    <name type="common">Vibrio psychroerythus</name>
    <dbReference type="NCBI Taxonomy" id="167879"/>
    <lineage>
        <taxon>Bacteria</taxon>
        <taxon>Pseudomonadati</taxon>
        <taxon>Pseudomonadota</taxon>
        <taxon>Gammaproteobacteria</taxon>
        <taxon>Alteromonadales</taxon>
        <taxon>Colwelliaceae</taxon>
        <taxon>Colwellia</taxon>
    </lineage>
</organism>
<evidence type="ECO:0000256" key="3">
    <source>
        <dbReference type="ARBA" id="ARBA00023163"/>
    </source>
</evidence>
<evidence type="ECO:0000313" key="5">
    <source>
        <dbReference type="EMBL" id="AAZ25949.1"/>
    </source>
</evidence>
<dbReference type="InterPro" id="IPR018062">
    <property type="entry name" value="HTH_AraC-typ_CS"/>
</dbReference>
<dbReference type="InterPro" id="IPR050204">
    <property type="entry name" value="AraC_XylS_family_regulators"/>
</dbReference>
<protein>
    <submittedName>
        <fullName evidence="5">Transcriptional regulator, AraC family</fullName>
    </submittedName>
</protein>
<dbReference type="Gene3D" id="1.10.10.60">
    <property type="entry name" value="Homeodomain-like"/>
    <property type="match status" value="1"/>
</dbReference>
<dbReference type="GO" id="GO:0043565">
    <property type="term" value="F:sequence-specific DNA binding"/>
    <property type="evidence" value="ECO:0007669"/>
    <property type="project" value="InterPro"/>
</dbReference>
<feature type="domain" description="HTH araC/xylS-type" evidence="4">
    <location>
        <begin position="224"/>
        <end position="325"/>
    </location>
</feature>
<accession>Q488C6</accession>
<dbReference type="EMBL" id="CP000083">
    <property type="protein sequence ID" value="AAZ25949.1"/>
    <property type="molecule type" value="Genomic_DNA"/>
</dbReference>
<gene>
    <name evidence="5" type="ordered locus">CPS_0840</name>
</gene>
<evidence type="ECO:0000313" key="6">
    <source>
        <dbReference type="Proteomes" id="UP000000547"/>
    </source>
</evidence>
<dbReference type="PANTHER" id="PTHR46796">
    <property type="entry name" value="HTH-TYPE TRANSCRIPTIONAL ACTIVATOR RHAS-RELATED"/>
    <property type="match status" value="1"/>
</dbReference>
<dbReference type="InterPro" id="IPR009057">
    <property type="entry name" value="Homeodomain-like_sf"/>
</dbReference>
<keyword evidence="2" id="KW-0238">DNA-binding</keyword>
<dbReference type="GO" id="GO:0003700">
    <property type="term" value="F:DNA-binding transcription factor activity"/>
    <property type="evidence" value="ECO:0007669"/>
    <property type="project" value="InterPro"/>
</dbReference>
<dbReference type="PANTHER" id="PTHR46796:SF12">
    <property type="entry name" value="HTH-TYPE DNA-BINDING TRANSCRIPTIONAL ACTIVATOR EUTR"/>
    <property type="match status" value="1"/>
</dbReference>
<dbReference type="KEGG" id="cps:CPS_0840"/>
<keyword evidence="3" id="KW-0804">Transcription</keyword>
<dbReference type="Pfam" id="PF12833">
    <property type="entry name" value="HTH_18"/>
    <property type="match status" value="1"/>
</dbReference>
<dbReference type="PROSITE" id="PS00041">
    <property type="entry name" value="HTH_ARAC_FAMILY_1"/>
    <property type="match status" value="1"/>
</dbReference>
<evidence type="ECO:0000256" key="1">
    <source>
        <dbReference type="ARBA" id="ARBA00023015"/>
    </source>
</evidence>
<keyword evidence="1" id="KW-0805">Transcription regulation</keyword>
<dbReference type="Proteomes" id="UP000000547">
    <property type="component" value="Chromosome"/>
</dbReference>
<proteinExistence type="predicted"/>
<dbReference type="RefSeq" id="WP_011041689.1">
    <property type="nucleotide sequence ID" value="NC_003910.7"/>
</dbReference>
<reference evidence="5" key="1">
    <citation type="journal article" date="2005" name="Proc. Natl. Acad. Sci. U.S.A.">
        <title>The psychrophilic lifestyle as revealed by the genome sequence of Colwellia psychrerythraea 34H through genomic and proteomic analyses.</title>
        <authorList>
            <person name="Methe B.A."/>
            <person name="Nelson K.E."/>
            <person name="Deming J.W."/>
            <person name="Momen B."/>
            <person name="Melamud E."/>
            <person name="Zhang X."/>
            <person name="Moult J."/>
            <person name="Madupu R."/>
            <person name="Nelson W.C."/>
            <person name="Dodson R.J."/>
            <person name="Brinkac L.M."/>
            <person name="Daugherty S.C."/>
            <person name="Durkin A.S."/>
            <person name="DeBoy R.T."/>
            <person name="Kolonay J.F."/>
            <person name="Sullivan S.A."/>
            <person name="Zhou L."/>
            <person name="Davidsen T.M."/>
            <person name="Wu M."/>
            <person name="Huston A.L."/>
            <person name="Lewis M."/>
            <person name="Weaver B."/>
            <person name="Weidman J.F."/>
            <person name="Khouri H."/>
            <person name="Utterback T.R."/>
            <person name="Feldblyum T.V."/>
            <person name="Fraser C.M."/>
        </authorList>
    </citation>
    <scope>NUCLEOTIDE SEQUENCE [LARGE SCALE GENOMIC DNA]</scope>
    <source>
        <strain evidence="5">34H</strain>
    </source>
</reference>
<dbReference type="InterPro" id="IPR018060">
    <property type="entry name" value="HTH_AraC"/>
</dbReference>
<name>Q488C6_COLP3</name>
<dbReference type="PROSITE" id="PS01124">
    <property type="entry name" value="HTH_ARAC_FAMILY_2"/>
    <property type="match status" value="1"/>
</dbReference>
<dbReference type="SMART" id="SM00342">
    <property type="entry name" value="HTH_ARAC"/>
    <property type="match status" value="1"/>
</dbReference>